<evidence type="ECO:0000256" key="1">
    <source>
        <dbReference type="ARBA" id="ARBA00023015"/>
    </source>
</evidence>
<accession>A0A7T4EE56</accession>
<reference evidence="6 8" key="1">
    <citation type="submission" date="2020-12" db="EMBL/GenBank/DDBJ databases">
        <title>FDA dAtabase for Regulatory Grade micrObial Sequences (FDA-ARGOS): Supporting development and validation of Infectious Disease Dx tests.</title>
        <authorList>
            <person name="Sproer C."/>
            <person name="Gronow S."/>
            <person name="Severitt S."/>
            <person name="Schroder I."/>
            <person name="Tallon L."/>
            <person name="Sadzewicz L."/>
            <person name="Zhao X."/>
            <person name="Boylan J."/>
            <person name="Ott S."/>
            <person name="Bowen H."/>
            <person name="Vavikolanu K."/>
            <person name="Mehta A."/>
            <person name="Aluvathingal J."/>
            <person name="Nadendla S."/>
            <person name="Lowell S."/>
            <person name="Myers T."/>
            <person name="Yan Y."/>
            <person name="Sichtig H."/>
        </authorList>
    </citation>
    <scope>NUCLEOTIDE SEQUENCE [LARGE SCALE GENOMIC DNA]</scope>
    <source>
        <strain evidence="6 8">FDAARGOS_1053</strain>
        <strain evidence="7">FDAARGOS_1191</strain>
    </source>
</reference>
<dbReference type="RefSeq" id="WP_005394004.1">
    <property type="nucleotide sequence ID" value="NZ_CP066007.1"/>
</dbReference>
<dbReference type="Gene3D" id="3.30.450.40">
    <property type="match status" value="1"/>
</dbReference>
<dbReference type="InterPro" id="IPR036388">
    <property type="entry name" value="WH-like_DNA-bd_sf"/>
</dbReference>
<dbReference type="InterPro" id="IPR005471">
    <property type="entry name" value="Tscrpt_reg_IclR_N"/>
</dbReference>
<dbReference type="GO" id="GO:0003677">
    <property type="term" value="F:DNA binding"/>
    <property type="evidence" value="ECO:0007669"/>
    <property type="project" value="UniProtKB-KW"/>
</dbReference>
<keyword evidence="2" id="KW-0238">DNA-binding</keyword>
<organism evidence="6 8">
    <name type="scientific">Corynebacterium glucuronolyticum</name>
    <dbReference type="NCBI Taxonomy" id="39791"/>
    <lineage>
        <taxon>Bacteria</taxon>
        <taxon>Bacillati</taxon>
        <taxon>Actinomycetota</taxon>
        <taxon>Actinomycetes</taxon>
        <taxon>Mycobacteriales</taxon>
        <taxon>Corynebacteriaceae</taxon>
        <taxon>Corynebacterium</taxon>
    </lineage>
</organism>
<name>A0A7T4EE56_9CORY</name>
<evidence type="ECO:0000256" key="2">
    <source>
        <dbReference type="ARBA" id="ARBA00023125"/>
    </source>
</evidence>
<dbReference type="PANTHER" id="PTHR30136:SF2">
    <property type="entry name" value="TRANSCRIPTIONAL REGULATOR ICLR"/>
    <property type="match status" value="1"/>
</dbReference>
<dbReference type="SUPFAM" id="SSF46785">
    <property type="entry name" value="Winged helix' DNA-binding domain"/>
    <property type="match status" value="1"/>
</dbReference>
<dbReference type="EMBL" id="CP066007">
    <property type="protein sequence ID" value="QQB45712.1"/>
    <property type="molecule type" value="Genomic_DNA"/>
</dbReference>
<dbReference type="GO" id="GO:0045892">
    <property type="term" value="P:negative regulation of DNA-templated transcription"/>
    <property type="evidence" value="ECO:0007669"/>
    <property type="project" value="TreeGrafter"/>
</dbReference>
<dbReference type="InterPro" id="IPR011991">
    <property type="entry name" value="ArsR-like_HTH"/>
</dbReference>
<dbReference type="EMBL" id="CP069534">
    <property type="protein sequence ID" value="QRP69534.1"/>
    <property type="molecule type" value="Genomic_DNA"/>
</dbReference>
<dbReference type="CDD" id="cd00090">
    <property type="entry name" value="HTH_ARSR"/>
    <property type="match status" value="1"/>
</dbReference>
<dbReference type="AlphaFoldDB" id="A0A7T4EE56"/>
<dbReference type="Pfam" id="PF01614">
    <property type="entry name" value="IclR_C"/>
    <property type="match status" value="1"/>
</dbReference>
<dbReference type="InterPro" id="IPR014757">
    <property type="entry name" value="Tscrpt_reg_IclR_C"/>
</dbReference>
<evidence type="ECO:0000259" key="4">
    <source>
        <dbReference type="PROSITE" id="PS51077"/>
    </source>
</evidence>
<evidence type="ECO:0000313" key="7">
    <source>
        <dbReference type="EMBL" id="QRP69534.1"/>
    </source>
</evidence>
<dbReference type="Pfam" id="PF09339">
    <property type="entry name" value="HTH_IclR"/>
    <property type="match status" value="1"/>
</dbReference>
<evidence type="ECO:0000313" key="6">
    <source>
        <dbReference type="EMBL" id="QQB45712.1"/>
    </source>
</evidence>
<dbReference type="PANTHER" id="PTHR30136">
    <property type="entry name" value="HELIX-TURN-HELIX TRANSCRIPTIONAL REGULATOR, ICLR FAMILY"/>
    <property type="match status" value="1"/>
</dbReference>
<dbReference type="InterPro" id="IPR050707">
    <property type="entry name" value="HTH_MetabolicPath_Reg"/>
</dbReference>
<dbReference type="Gene3D" id="1.10.10.10">
    <property type="entry name" value="Winged helix-like DNA-binding domain superfamily/Winged helix DNA-binding domain"/>
    <property type="match status" value="1"/>
</dbReference>
<proteinExistence type="predicted"/>
<feature type="domain" description="HTH iclR-type" evidence="4">
    <location>
        <begin position="4"/>
        <end position="66"/>
    </location>
</feature>
<evidence type="ECO:0000313" key="8">
    <source>
        <dbReference type="Proteomes" id="UP000596145"/>
    </source>
</evidence>
<dbReference type="SMART" id="SM00346">
    <property type="entry name" value="HTH_ICLR"/>
    <property type="match status" value="1"/>
</dbReference>
<dbReference type="InterPro" id="IPR029016">
    <property type="entry name" value="GAF-like_dom_sf"/>
</dbReference>
<dbReference type="OrthoDB" id="3734039at2"/>
<dbReference type="InterPro" id="IPR036390">
    <property type="entry name" value="WH_DNA-bd_sf"/>
</dbReference>
<feature type="domain" description="IclR-ED" evidence="5">
    <location>
        <begin position="67"/>
        <end position="234"/>
    </location>
</feature>
<dbReference type="Proteomes" id="UP000596145">
    <property type="component" value="Chromosome"/>
</dbReference>
<dbReference type="SUPFAM" id="SSF55781">
    <property type="entry name" value="GAF domain-like"/>
    <property type="match status" value="1"/>
</dbReference>
<keyword evidence="1" id="KW-0805">Transcription regulation</keyword>
<evidence type="ECO:0000256" key="3">
    <source>
        <dbReference type="ARBA" id="ARBA00023163"/>
    </source>
</evidence>
<evidence type="ECO:0000259" key="5">
    <source>
        <dbReference type="PROSITE" id="PS51078"/>
    </source>
</evidence>
<keyword evidence="3" id="KW-0804">Transcription</keyword>
<dbReference type="PROSITE" id="PS51078">
    <property type="entry name" value="ICLR_ED"/>
    <property type="match status" value="1"/>
</dbReference>
<protein>
    <submittedName>
        <fullName evidence="6">IclR family transcriptional regulator</fullName>
    </submittedName>
</protein>
<dbReference type="GeneID" id="92760096"/>
<gene>
    <name evidence="6" type="ORF">I6I10_09430</name>
    <name evidence="7" type="ORF">I6J21_06710</name>
</gene>
<dbReference type="Proteomes" id="UP000617681">
    <property type="component" value="Chromosome"/>
</dbReference>
<sequence>MSHVPAAANTLRILTLLSTLDSPVSAARIQQELGLPRSTTYHLLNVMIEYGYVMYVPERRAYGLGIAAYGMSGAYATQQPLVRAATRPAKHLAELVSGTCHVSRIVGDEVVYILELPSPGAPRLVTGVGVRLPAMHTASGKAMLSMMDTTRINAVLGSVPEELLEIRVQGYAEEIEVVAPGQESIAVPILNHLQEPAAALAVTFATGSIGDTARMSVIEDLQMKAAGLEKRVFGSASKRHLLE</sequence>
<dbReference type="GO" id="GO:0003700">
    <property type="term" value="F:DNA-binding transcription factor activity"/>
    <property type="evidence" value="ECO:0007669"/>
    <property type="project" value="TreeGrafter"/>
</dbReference>
<dbReference type="PROSITE" id="PS51077">
    <property type="entry name" value="HTH_ICLR"/>
    <property type="match status" value="1"/>
</dbReference>